<dbReference type="AlphaFoldDB" id="A0A5M6CHD1"/>
<dbReference type="EMBL" id="VWSH01000002">
    <property type="protein sequence ID" value="KAA5534447.1"/>
    <property type="molecule type" value="Genomic_DNA"/>
</dbReference>
<organism evidence="1 2">
    <name type="scientific">Taibaiella lutea</name>
    <dbReference type="NCBI Taxonomy" id="2608001"/>
    <lineage>
        <taxon>Bacteria</taxon>
        <taxon>Pseudomonadati</taxon>
        <taxon>Bacteroidota</taxon>
        <taxon>Chitinophagia</taxon>
        <taxon>Chitinophagales</taxon>
        <taxon>Chitinophagaceae</taxon>
        <taxon>Taibaiella</taxon>
    </lineage>
</organism>
<proteinExistence type="predicted"/>
<protein>
    <submittedName>
        <fullName evidence="1">SRPBCC family protein</fullName>
    </submittedName>
</protein>
<comment type="caution">
    <text evidence="1">The sequence shown here is derived from an EMBL/GenBank/DDBJ whole genome shotgun (WGS) entry which is preliminary data.</text>
</comment>
<reference evidence="1 2" key="1">
    <citation type="submission" date="2019-09" db="EMBL/GenBank/DDBJ databases">
        <title>Genome sequence and assembly of Taibaiella sp.</title>
        <authorList>
            <person name="Chhetri G."/>
        </authorList>
    </citation>
    <scope>NUCLEOTIDE SEQUENCE [LARGE SCALE GENOMIC DNA]</scope>
    <source>
        <strain evidence="1 2">KVB11</strain>
    </source>
</reference>
<dbReference type="SUPFAM" id="SSF55961">
    <property type="entry name" value="Bet v1-like"/>
    <property type="match status" value="1"/>
</dbReference>
<accession>A0A5M6CHD1</accession>
<dbReference type="CDD" id="cd07820">
    <property type="entry name" value="SRPBCC_3"/>
    <property type="match status" value="1"/>
</dbReference>
<dbReference type="Gene3D" id="3.30.530.20">
    <property type="match status" value="1"/>
</dbReference>
<gene>
    <name evidence="1" type="ORF">F0919_07425</name>
</gene>
<evidence type="ECO:0000313" key="1">
    <source>
        <dbReference type="EMBL" id="KAA5534447.1"/>
    </source>
</evidence>
<dbReference type="RefSeq" id="WP_150032128.1">
    <property type="nucleotide sequence ID" value="NZ_VWSH01000002.1"/>
</dbReference>
<dbReference type="Proteomes" id="UP000323632">
    <property type="component" value="Unassembled WGS sequence"/>
</dbReference>
<keyword evidence="2" id="KW-1185">Reference proteome</keyword>
<evidence type="ECO:0000313" key="2">
    <source>
        <dbReference type="Proteomes" id="UP000323632"/>
    </source>
</evidence>
<sequence length="153" mass="18186">MARQFLLKRETLISADIHAAWAFFSNPENLAKLSPEYLHFQIIHCPETKEVYTGMKIEYKVSPLMKIPMKWESLIQDVIPLRQFKDIQTKGPYKVWEHTHLFESTENGVLMKDNILYEMPFGFLGNWANRLFVAKQLNELFDYRTEKIKMLFP</sequence>
<name>A0A5M6CHD1_9BACT</name>
<dbReference type="InterPro" id="IPR023393">
    <property type="entry name" value="START-like_dom_sf"/>
</dbReference>